<feature type="signal peptide" evidence="2">
    <location>
        <begin position="1"/>
        <end position="24"/>
    </location>
</feature>
<keyword evidence="1" id="KW-0472">Membrane</keyword>
<keyword evidence="2" id="KW-0732">Signal</keyword>
<feature type="chain" id="PRO_5012161270" evidence="2">
    <location>
        <begin position="25"/>
        <end position="217"/>
    </location>
</feature>
<evidence type="ECO:0000313" key="4">
    <source>
        <dbReference type="Proteomes" id="UP000183974"/>
    </source>
</evidence>
<dbReference type="Proteomes" id="UP000183974">
    <property type="component" value="Unassembled WGS sequence"/>
</dbReference>
<dbReference type="AlphaFoldDB" id="A0A1M7HN00"/>
<name>A0A1M7HN00_9RHOB</name>
<keyword evidence="1" id="KW-0812">Transmembrane</keyword>
<dbReference type="RefSeq" id="WP_159437862.1">
    <property type="nucleotide sequence ID" value="NZ_BMLR01000013.1"/>
</dbReference>
<keyword evidence="1" id="KW-1133">Transmembrane helix</keyword>
<dbReference type="OrthoDB" id="7867821at2"/>
<sequence length="217" mass="21804">MKLKQLAAGVAASTIMLAAGAASAATLSFQAGAGTPVAWGSDPYDSTCESGITSCYNPSGPAANLTEDLLTFDAGNPGPGLLLNDSARLKVTFLGKEAGATNLAFSLGGSVSNGDAIGSTYVTTVGAGILDFSFSSSLGTLASNDGTYNGTAAMGFSQLYDNGKTVYAFFDDSGAANDRDYDDMVVRISVVPLPAGGLLLLTALGGFAAVRRKKKAA</sequence>
<gene>
    <name evidence="3" type="ORF">SAMN05444398_11333</name>
</gene>
<evidence type="ECO:0000256" key="1">
    <source>
        <dbReference type="SAM" id="Phobius"/>
    </source>
</evidence>
<evidence type="ECO:0000256" key="2">
    <source>
        <dbReference type="SAM" id="SignalP"/>
    </source>
</evidence>
<proteinExistence type="predicted"/>
<reference evidence="3 4" key="1">
    <citation type="submission" date="2016-11" db="EMBL/GenBank/DDBJ databases">
        <authorList>
            <person name="Jaros S."/>
            <person name="Januszkiewicz K."/>
            <person name="Wedrychowicz H."/>
        </authorList>
    </citation>
    <scope>NUCLEOTIDE SEQUENCE [LARGE SCALE GENOMIC DNA]</scope>
    <source>
        <strain evidence="3 4">DSM 29589</strain>
    </source>
</reference>
<dbReference type="InterPro" id="IPR022472">
    <property type="entry name" value="VPLPA-CTERM"/>
</dbReference>
<dbReference type="EMBL" id="FRBR01000013">
    <property type="protein sequence ID" value="SHM29902.1"/>
    <property type="molecule type" value="Genomic_DNA"/>
</dbReference>
<protein>
    <submittedName>
        <fullName evidence="3">VPLPA-CTERM protein sorting domain-containing protein</fullName>
    </submittedName>
</protein>
<organism evidence="3 4">
    <name type="scientific">Roseovarius pacificus</name>
    <dbReference type="NCBI Taxonomy" id="337701"/>
    <lineage>
        <taxon>Bacteria</taxon>
        <taxon>Pseudomonadati</taxon>
        <taxon>Pseudomonadota</taxon>
        <taxon>Alphaproteobacteria</taxon>
        <taxon>Rhodobacterales</taxon>
        <taxon>Roseobacteraceae</taxon>
        <taxon>Roseovarius</taxon>
    </lineage>
</organism>
<accession>A0A1M7HN00</accession>
<evidence type="ECO:0000313" key="3">
    <source>
        <dbReference type="EMBL" id="SHM29902.1"/>
    </source>
</evidence>
<keyword evidence="4" id="KW-1185">Reference proteome</keyword>
<feature type="transmembrane region" description="Helical" evidence="1">
    <location>
        <begin position="191"/>
        <end position="210"/>
    </location>
</feature>
<dbReference type="NCBIfam" id="TIGR03370">
    <property type="entry name" value="VPLPA-CTERM"/>
    <property type="match status" value="1"/>
</dbReference>